<dbReference type="EMBL" id="JBBMFA010000095">
    <property type="protein sequence ID" value="MEQ2520733.1"/>
    <property type="molecule type" value="Genomic_DNA"/>
</dbReference>
<evidence type="ECO:0000256" key="1">
    <source>
        <dbReference type="ARBA" id="ARBA00005721"/>
    </source>
</evidence>
<gene>
    <name evidence="2" type="ORF">WMO24_09870</name>
</gene>
<comment type="similarity">
    <text evidence="1">Belongs to the asp23 family.</text>
</comment>
<evidence type="ECO:0000313" key="3">
    <source>
        <dbReference type="Proteomes" id="UP001477672"/>
    </source>
</evidence>
<comment type="caution">
    <text evidence="2">The sequence shown here is derived from an EMBL/GenBank/DDBJ whole genome shotgun (WGS) entry which is preliminary data.</text>
</comment>
<keyword evidence="3" id="KW-1185">Reference proteome</keyword>
<name>A0ABV1GGC3_9FIRM</name>
<dbReference type="Proteomes" id="UP001477672">
    <property type="component" value="Unassembled WGS sequence"/>
</dbReference>
<dbReference type="RefSeq" id="WP_349216278.1">
    <property type="nucleotide sequence ID" value="NZ_JBBMFA010000095.1"/>
</dbReference>
<dbReference type="PANTHER" id="PTHR34297:SF1">
    <property type="entry name" value="ASP23_GLS24 FAMILY ENVELOPE STRESS RESPONSE PROTEIN"/>
    <property type="match status" value="1"/>
</dbReference>
<reference evidence="2 3" key="1">
    <citation type="submission" date="2024-03" db="EMBL/GenBank/DDBJ databases">
        <title>Human intestinal bacterial collection.</title>
        <authorList>
            <person name="Pauvert C."/>
            <person name="Hitch T.C.A."/>
            <person name="Clavel T."/>
        </authorList>
    </citation>
    <scope>NUCLEOTIDE SEQUENCE [LARGE SCALE GENOMIC DNA]</scope>
    <source>
        <strain evidence="2 3">CLA-JM-H11</strain>
    </source>
</reference>
<evidence type="ECO:0000313" key="2">
    <source>
        <dbReference type="EMBL" id="MEQ2520733.1"/>
    </source>
</evidence>
<dbReference type="Pfam" id="PF03780">
    <property type="entry name" value="Asp23"/>
    <property type="match status" value="1"/>
</dbReference>
<dbReference type="InterPro" id="IPR005531">
    <property type="entry name" value="Asp23"/>
</dbReference>
<organism evidence="2 3">
    <name type="scientific">Ruthenibacterium intestinale</name>
    <dbReference type="NCBI Taxonomy" id="3133163"/>
    <lineage>
        <taxon>Bacteria</taxon>
        <taxon>Bacillati</taxon>
        <taxon>Bacillota</taxon>
        <taxon>Clostridia</taxon>
        <taxon>Eubacteriales</taxon>
        <taxon>Oscillospiraceae</taxon>
        <taxon>Ruthenibacterium</taxon>
    </lineage>
</organism>
<protein>
    <submittedName>
        <fullName evidence="2">Asp23/Gls24 family envelope stress response protein</fullName>
    </submittedName>
</protein>
<dbReference type="PANTHER" id="PTHR34297">
    <property type="entry name" value="HYPOTHETICAL CYTOSOLIC PROTEIN-RELATED"/>
    <property type="match status" value="1"/>
</dbReference>
<sequence>MEVTNSGAMKGSLQISTDVIAKIAKLATLEVEGVRYVSGGVLSGKGFAFVRKMPIQKPIVVELSDDVAEITVNVVVTYGCKIPQLSEQIQENVKSAVQNMTCITVSKVNVIVNGVVQETSASVEEEE</sequence>
<accession>A0ABV1GGC3</accession>
<proteinExistence type="inferred from homology"/>